<reference evidence="2 3" key="1">
    <citation type="submission" date="2018-11" db="EMBL/GenBank/DDBJ databases">
        <authorList>
            <consortium name="Pathogen Informatics"/>
        </authorList>
    </citation>
    <scope>NUCLEOTIDE SEQUENCE [LARGE SCALE GENOMIC DNA]</scope>
</reference>
<dbReference type="GO" id="GO:0005794">
    <property type="term" value="C:Golgi apparatus"/>
    <property type="evidence" value="ECO:0007669"/>
    <property type="project" value="TreeGrafter"/>
</dbReference>
<dbReference type="PRINTS" id="PR02050">
    <property type="entry name" value="B14GALTRFASE"/>
</dbReference>
<dbReference type="GO" id="GO:0016020">
    <property type="term" value="C:membrane"/>
    <property type="evidence" value="ECO:0007669"/>
    <property type="project" value="GOC"/>
</dbReference>
<gene>
    <name evidence="2" type="ORF">DILT_LOCUS4500</name>
</gene>
<dbReference type="AlphaFoldDB" id="A0A3P7NGN8"/>
<dbReference type="GO" id="GO:0033842">
    <property type="term" value="F:N-acetyl-beta-glucosaminyl-derivative 4-beta-N-acetylgalactosaminyltransferase activity"/>
    <property type="evidence" value="ECO:0007669"/>
    <property type="project" value="TreeGrafter"/>
</dbReference>
<organism evidence="2 3">
    <name type="scientific">Dibothriocephalus latus</name>
    <name type="common">Fish tapeworm</name>
    <name type="synonym">Diphyllobothrium latum</name>
    <dbReference type="NCBI Taxonomy" id="60516"/>
    <lineage>
        <taxon>Eukaryota</taxon>
        <taxon>Metazoa</taxon>
        <taxon>Spiralia</taxon>
        <taxon>Lophotrochozoa</taxon>
        <taxon>Platyhelminthes</taxon>
        <taxon>Cestoda</taxon>
        <taxon>Eucestoda</taxon>
        <taxon>Diphyllobothriidea</taxon>
        <taxon>Diphyllobothriidae</taxon>
        <taxon>Dibothriocephalus</taxon>
    </lineage>
</organism>
<dbReference type="Proteomes" id="UP000281553">
    <property type="component" value="Unassembled WGS sequence"/>
</dbReference>
<dbReference type="GO" id="GO:0006688">
    <property type="term" value="P:glycosphingolipid biosynthetic process"/>
    <property type="evidence" value="ECO:0007669"/>
    <property type="project" value="TreeGrafter"/>
</dbReference>
<evidence type="ECO:0000313" key="2">
    <source>
        <dbReference type="EMBL" id="VDN08669.1"/>
    </source>
</evidence>
<dbReference type="Pfam" id="PF13733">
    <property type="entry name" value="Glyco_transf_7N"/>
    <property type="match status" value="1"/>
</dbReference>
<dbReference type="InterPro" id="IPR027995">
    <property type="entry name" value="Galactosyl_T_N"/>
</dbReference>
<accession>A0A3P7NGN8</accession>
<dbReference type="GO" id="GO:0005975">
    <property type="term" value="P:carbohydrate metabolic process"/>
    <property type="evidence" value="ECO:0007669"/>
    <property type="project" value="InterPro"/>
</dbReference>
<dbReference type="OrthoDB" id="10016069at2759"/>
<dbReference type="InterPro" id="IPR029044">
    <property type="entry name" value="Nucleotide-diphossugar_trans"/>
</dbReference>
<protein>
    <recommendedName>
        <fullName evidence="1">Galactosyltransferase N-terminal domain-containing protein</fullName>
    </recommendedName>
</protein>
<dbReference type="PANTHER" id="PTHR19300:SF57">
    <property type="entry name" value="BETA-1,4-N-ACETYLGALACTOSAMINYLTRANSFERASE"/>
    <property type="match status" value="1"/>
</dbReference>
<dbReference type="PANTHER" id="PTHR19300">
    <property type="entry name" value="BETA-1,4-GALACTOSYLTRANSFERASE"/>
    <property type="match status" value="1"/>
</dbReference>
<dbReference type="EMBL" id="UYRU01045583">
    <property type="protein sequence ID" value="VDN08669.1"/>
    <property type="molecule type" value="Genomic_DNA"/>
</dbReference>
<proteinExistence type="predicted"/>
<dbReference type="GO" id="GO:0008378">
    <property type="term" value="F:galactosyltransferase activity"/>
    <property type="evidence" value="ECO:0007669"/>
    <property type="project" value="TreeGrafter"/>
</dbReference>
<sequence>MHPFLRHQRRRYTIFVIEQLTPEEFNRGALLNIGVRKAAKVAAYSCSIFHDVDLLPEDDKMIYGCEDHPVHLSAKSVTLNFS</sequence>
<dbReference type="SUPFAM" id="SSF53448">
    <property type="entry name" value="Nucleotide-diphospho-sugar transferases"/>
    <property type="match status" value="1"/>
</dbReference>
<evidence type="ECO:0000313" key="3">
    <source>
        <dbReference type="Proteomes" id="UP000281553"/>
    </source>
</evidence>
<dbReference type="Gene3D" id="3.90.550.10">
    <property type="entry name" value="Spore Coat Polysaccharide Biosynthesis Protein SpsA, Chain A"/>
    <property type="match status" value="1"/>
</dbReference>
<keyword evidence="3" id="KW-1185">Reference proteome</keyword>
<evidence type="ECO:0000259" key="1">
    <source>
        <dbReference type="Pfam" id="PF13733"/>
    </source>
</evidence>
<feature type="domain" description="Galactosyltransferase N-terminal" evidence="1">
    <location>
        <begin position="1"/>
        <end position="66"/>
    </location>
</feature>
<name>A0A3P7NGN8_DIBLA</name>
<dbReference type="InterPro" id="IPR003859">
    <property type="entry name" value="Galactosyl_T"/>
</dbReference>